<dbReference type="EMBL" id="JACEMZ010000078">
    <property type="protein sequence ID" value="MBA4453128.1"/>
    <property type="molecule type" value="Genomic_DNA"/>
</dbReference>
<gene>
    <name evidence="1" type="ORF">H2B03_08215</name>
</gene>
<sequence length="249" mass="29158">MESGLNTNKEKNQLIDSIQYRVFYAEINLEKIPSTIPLDIFPKDKIANEIAIDGFLFYTNAALDLVFAEINKKLELGLPSNQIQPGYLMTALSKKNNPENTKVFEELEKYFQKPIHEEKMISDKEFNDGLNRYGYDVIGFHAEYETRGQEKYQHFWNRASSRLWEIRNQQNLESYDSLLKNAGIRGKDEPRNYLRVKLVEDNGPSVYWDSAHYENPKRYFSNILSLVKDFIDKILEILKPLYLPDSKIA</sequence>
<reference evidence="1 2" key="1">
    <citation type="journal article" date="2020" name="Appl. Environ. Microbiol.">
        <title>Genomic Characteristics of a Novel Species of Ammonia-Oxidizing Archaea from the Jiulong River Estuary.</title>
        <authorList>
            <person name="Zou D."/>
            <person name="Wan R."/>
            <person name="Han L."/>
            <person name="Xu M.N."/>
            <person name="Liu Y."/>
            <person name="Liu H."/>
            <person name="Kao S.J."/>
            <person name="Li M."/>
        </authorList>
    </citation>
    <scope>NUCLEOTIDE SEQUENCE [LARGE SCALE GENOMIC DNA]</scope>
    <source>
        <strain evidence="1">W1bin1</strain>
    </source>
</reference>
<comment type="caution">
    <text evidence="1">The sequence shown here is derived from an EMBL/GenBank/DDBJ whole genome shotgun (WGS) entry which is preliminary data.</text>
</comment>
<accession>A0AC60W163</accession>
<dbReference type="Proteomes" id="UP000559653">
    <property type="component" value="Unassembled WGS sequence"/>
</dbReference>
<proteinExistence type="predicted"/>
<evidence type="ECO:0000313" key="2">
    <source>
        <dbReference type="Proteomes" id="UP000559653"/>
    </source>
</evidence>
<protein>
    <submittedName>
        <fullName evidence="1">Uncharacterized protein</fullName>
    </submittedName>
</protein>
<evidence type="ECO:0000313" key="1">
    <source>
        <dbReference type="EMBL" id="MBA4453128.1"/>
    </source>
</evidence>
<name>A0AC60W163_9ARCH</name>
<organism evidence="1 2">
    <name type="scientific">Candidatus Nitrosomaritimum aestuariumsis</name>
    <dbReference type="NCBI Taxonomy" id="3342354"/>
    <lineage>
        <taxon>Archaea</taxon>
        <taxon>Nitrososphaerota</taxon>
        <taxon>Nitrososphaeria</taxon>
        <taxon>Nitrosopumilales</taxon>
        <taxon>Nitrosopumilaceae</taxon>
        <taxon>Candidatus Nitrosomaritimum</taxon>
    </lineage>
</organism>